<keyword evidence="2 3" id="KW-0040">ANK repeat</keyword>
<dbReference type="PROSITE" id="PS50088">
    <property type="entry name" value="ANK_REPEAT"/>
    <property type="match status" value="2"/>
</dbReference>
<evidence type="ECO:0000313" key="7">
    <source>
        <dbReference type="Proteomes" id="UP001488838"/>
    </source>
</evidence>
<name>A0AAW0H942_MYOGA</name>
<feature type="repeat" description="ANK" evidence="3">
    <location>
        <begin position="198"/>
        <end position="230"/>
    </location>
</feature>
<keyword evidence="7" id="KW-1185">Reference proteome</keyword>
<evidence type="ECO:0000256" key="3">
    <source>
        <dbReference type="PROSITE-ProRule" id="PRU00023"/>
    </source>
</evidence>
<accession>A0AAW0H942</accession>
<dbReference type="Pfam" id="PF12796">
    <property type="entry name" value="Ank_2"/>
    <property type="match status" value="1"/>
</dbReference>
<sequence>KPKENRQVQRKTGQPAKESYSENPKVPAGRKTGVQISTLFTPAPTAEDKAAIVIQCAFRQHLARKELARRRQERQEYLDEMEKLQREAYLALVRREQEAARRQREQEEAAERARREELQRRRRLLEAAFEGDLGEIRAVLKEVRAAAAGGRDRAGAKVTLPCAQVDQLLTREGVGHDEAGKARRLQRRVATVECEDSHGNTPLSEAAAGGQPLAIQLLAELGASPNSKGAFGRTPLYRAAFGGHLEAVEVLLKLGADPRVYADDGSTPEQETSLGNISKFHLNDKQTCRPAMTVRERSVPEEDMMTAEPHRRVSYVSIRCDSWQDKLESHAVLRT</sequence>
<dbReference type="InterPro" id="IPR000048">
    <property type="entry name" value="IQ_motif_EF-hand-BS"/>
</dbReference>
<dbReference type="PANTHER" id="PTHR24171:SF9">
    <property type="entry name" value="ANKYRIN REPEAT DOMAIN-CONTAINING PROTEIN 39"/>
    <property type="match status" value="1"/>
</dbReference>
<evidence type="ECO:0000256" key="2">
    <source>
        <dbReference type="ARBA" id="ARBA00023043"/>
    </source>
</evidence>
<dbReference type="InterPro" id="IPR002110">
    <property type="entry name" value="Ankyrin_rpt"/>
</dbReference>
<reference evidence="6 7" key="1">
    <citation type="journal article" date="2023" name="bioRxiv">
        <title>Conserved and derived expression patterns and positive selection on dental genes reveal complex evolutionary context of ever-growing rodent molars.</title>
        <authorList>
            <person name="Calamari Z.T."/>
            <person name="Song A."/>
            <person name="Cohen E."/>
            <person name="Akter M."/>
            <person name="Roy R.D."/>
            <person name="Hallikas O."/>
            <person name="Christensen M.M."/>
            <person name="Li P."/>
            <person name="Marangoni P."/>
            <person name="Jernvall J."/>
            <person name="Klein O.D."/>
        </authorList>
    </citation>
    <scope>NUCLEOTIDE SEQUENCE [LARGE SCALE GENOMIC DNA]</scope>
    <source>
        <strain evidence="6">V071</strain>
    </source>
</reference>
<evidence type="ECO:0000256" key="1">
    <source>
        <dbReference type="ARBA" id="ARBA00022737"/>
    </source>
</evidence>
<feature type="non-terminal residue" evidence="6">
    <location>
        <position position="1"/>
    </location>
</feature>
<dbReference type="EMBL" id="JBBHLL010000629">
    <property type="protein sequence ID" value="KAK7799239.1"/>
    <property type="molecule type" value="Genomic_DNA"/>
</dbReference>
<gene>
    <name evidence="6" type="ORF">U0070_023692</name>
</gene>
<dbReference type="Gene3D" id="1.20.5.190">
    <property type="match status" value="1"/>
</dbReference>
<keyword evidence="4" id="KW-0175">Coiled coil</keyword>
<proteinExistence type="predicted"/>
<keyword evidence="1" id="KW-0677">Repeat</keyword>
<evidence type="ECO:0000256" key="4">
    <source>
        <dbReference type="SAM" id="Coils"/>
    </source>
</evidence>
<evidence type="ECO:0000256" key="5">
    <source>
        <dbReference type="SAM" id="MobiDB-lite"/>
    </source>
</evidence>
<dbReference type="Gene3D" id="1.25.40.20">
    <property type="entry name" value="Ankyrin repeat-containing domain"/>
    <property type="match status" value="1"/>
</dbReference>
<dbReference type="PROSITE" id="PS50096">
    <property type="entry name" value="IQ"/>
    <property type="match status" value="1"/>
</dbReference>
<dbReference type="PROSITE" id="PS50297">
    <property type="entry name" value="ANK_REP_REGION"/>
    <property type="match status" value="2"/>
</dbReference>
<evidence type="ECO:0000313" key="6">
    <source>
        <dbReference type="EMBL" id="KAK7799239.1"/>
    </source>
</evidence>
<dbReference type="PANTHER" id="PTHR24171">
    <property type="entry name" value="ANKYRIN REPEAT DOMAIN-CONTAINING PROTEIN 39-RELATED"/>
    <property type="match status" value="1"/>
</dbReference>
<dbReference type="AlphaFoldDB" id="A0AAW0H942"/>
<dbReference type="SMART" id="SM00248">
    <property type="entry name" value="ANK"/>
    <property type="match status" value="2"/>
</dbReference>
<feature type="region of interest" description="Disordered" evidence="5">
    <location>
        <begin position="1"/>
        <end position="31"/>
    </location>
</feature>
<protein>
    <submittedName>
        <fullName evidence="6">Uncharacterized protein</fullName>
    </submittedName>
</protein>
<dbReference type="Pfam" id="PF00612">
    <property type="entry name" value="IQ"/>
    <property type="match status" value="1"/>
</dbReference>
<feature type="repeat" description="ANK" evidence="3">
    <location>
        <begin position="231"/>
        <end position="263"/>
    </location>
</feature>
<dbReference type="SUPFAM" id="SSF48403">
    <property type="entry name" value="Ankyrin repeat"/>
    <property type="match status" value="1"/>
</dbReference>
<comment type="caution">
    <text evidence="6">The sequence shown here is derived from an EMBL/GenBank/DDBJ whole genome shotgun (WGS) entry which is preliminary data.</text>
</comment>
<dbReference type="InterPro" id="IPR036770">
    <property type="entry name" value="Ankyrin_rpt-contain_sf"/>
</dbReference>
<organism evidence="6 7">
    <name type="scientific">Myodes glareolus</name>
    <name type="common">Bank vole</name>
    <name type="synonym">Clethrionomys glareolus</name>
    <dbReference type="NCBI Taxonomy" id="447135"/>
    <lineage>
        <taxon>Eukaryota</taxon>
        <taxon>Metazoa</taxon>
        <taxon>Chordata</taxon>
        <taxon>Craniata</taxon>
        <taxon>Vertebrata</taxon>
        <taxon>Euteleostomi</taxon>
        <taxon>Mammalia</taxon>
        <taxon>Eutheria</taxon>
        <taxon>Euarchontoglires</taxon>
        <taxon>Glires</taxon>
        <taxon>Rodentia</taxon>
        <taxon>Myomorpha</taxon>
        <taxon>Muroidea</taxon>
        <taxon>Cricetidae</taxon>
        <taxon>Arvicolinae</taxon>
        <taxon>Myodes</taxon>
    </lineage>
</organism>
<dbReference type="Proteomes" id="UP001488838">
    <property type="component" value="Unassembled WGS sequence"/>
</dbReference>
<feature type="coiled-coil region" evidence="4">
    <location>
        <begin position="64"/>
        <end position="128"/>
    </location>
</feature>